<name>A0A853J7F9_9GAMM</name>
<protein>
    <submittedName>
        <fullName evidence="1">Uncharacterized protein</fullName>
    </submittedName>
</protein>
<dbReference type="AlphaFoldDB" id="A0A853J7F9"/>
<gene>
    <name evidence="1" type="ORF">H0E84_01315</name>
</gene>
<accession>A0A853J7F9</accession>
<dbReference type="EMBL" id="JACCKA010000009">
    <property type="protein sequence ID" value="NZA25013.1"/>
    <property type="molecule type" value="Genomic_DNA"/>
</dbReference>
<reference evidence="1 2" key="1">
    <citation type="submission" date="2020-07" db="EMBL/GenBank/DDBJ databases">
        <title>Luteimonas sp. SJ-92.</title>
        <authorList>
            <person name="Huang X.-X."/>
            <person name="Xu L."/>
            <person name="Sun J.-Q."/>
        </authorList>
    </citation>
    <scope>NUCLEOTIDE SEQUENCE [LARGE SCALE GENOMIC DNA]</scope>
    <source>
        <strain evidence="1 2">SJ-92</strain>
    </source>
</reference>
<comment type="caution">
    <text evidence="1">The sequence shown here is derived from an EMBL/GenBank/DDBJ whole genome shotgun (WGS) entry which is preliminary data.</text>
</comment>
<evidence type="ECO:0000313" key="2">
    <source>
        <dbReference type="Proteomes" id="UP000578091"/>
    </source>
</evidence>
<sequence length="238" mass="24034">MAPAWGQAPSRADAPRGLTEIPDAELGAMRGRYTVGNDAVLWFGVTMISTWQTQSGQTLQGQLNVGFDFSQGKPSVSFLPSVSITAADAPLSTPQGQRSVDTAGLDNVSGLVQGVQVAGDGNAARNLTTLTVRDGEAPTAAGLEAGSAHAGASAAGMSASAGFDGNAANVMLQVDGHGIARQWIRPGSLGQSVALTSDGQAVSNQLHMELVRQSLPASAALDQGVAQAISLTRGLGGI</sequence>
<dbReference type="Proteomes" id="UP000578091">
    <property type="component" value="Unassembled WGS sequence"/>
</dbReference>
<evidence type="ECO:0000313" key="1">
    <source>
        <dbReference type="EMBL" id="NZA25013.1"/>
    </source>
</evidence>
<keyword evidence="2" id="KW-1185">Reference proteome</keyword>
<proteinExistence type="predicted"/>
<organism evidence="1 2">
    <name type="scientific">Luteimonas salinisoli</name>
    <dbReference type="NCBI Taxonomy" id="2752307"/>
    <lineage>
        <taxon>Bacteria</taxon>
        <taxon>Pseudomonadati</taxon>
        <taxon>Pseudomonadota</taxon>
        <taxon>Gammaproteobacteria</taxon>
        <taxon>Lysobacterales</taxon>
        <taxon>Lysobacteraceae</taxon>
        <taxon>Luteimonas</taxon>
    </lineage>
</organism>